<feature type="compositionally biased region" description="Basic and acidic residues" evidence="1">
    <location>
        <begin position="362"/>
        <end position="433"/>
    </location>
</feature>
<keyword evidence="3" id="KW-1185">Reference proteome</keyword>
<feature type="compositionally biased region" description="Low complexity" evidence="1">
    <location>
        <begin position="678"/>
        <end position="689"/>
    </location>
</feature>
<protein>
    <submittedName>
        <fullName evidence="2">Uncharacterized protein</fullName>
    </submittedName>
</protein>
<feature type="compositionally biased region" description="Basic and acidic residues" evidence="1">
    <location>
        <begin position="690"/>
        <end position="712"/>
    </location>
</feature>
<evidence type="ECO:0000313" key="2">
    <source>
        <dbReference type="EMBL" id="KAK6170358.1"/>
    </source>
</evidence>
<organism evidence="2 3">
    <name type="scientific">Patella caerulea</name>
    <name type="common">Rayed Mediterranean limpet</name>
    <dbReference type="NCBI Taxonomy" id="87958"/>
    <lineage>
        <taxon>Eukaryota</taxon>
        <taxon>Metazoa</taxon>
        <taxon>Spiralia</taxon>
        <taxon>Lophotrochozoa</taxon>
        <taxon>Mollusca</taxon>
        <taxon>Gastropoda</taxon>
        <taxon>Patellogastropoda</taxon>
        <taxon>Patelloidea</taxon>
        <taxon>Patellidae</taxon>
        <taxon>Patella</taxon>
    </lineage>
</organism>
<feature type="region of interest" description="Disordered" evidence="1">
    <location>
        <begin position="70"/>
        <end position="456"/>
    </location>
</feature>
<accession>A0AAN8J819</accession>
<proteinExistence type="predicted"/>
<evidence type="ECO:0000313" key="3">
    <source>
        <dbReference type="Proteomes" id="UP001347796"/>
    </source>
</evidence>
<feature type="compositionally biased region" description="Polar residues" evidence="1">
    <location>
        <begin position="1072"/>
        <end position="1086"/>
    </location>
</feature>
<reference evidence="2 3" key="1">
    <citation type="submission" date="2024-01" db="EMBL/GenBank/DDBJ databases">
        <title>The genome of the rayed Mediterranean limpet Patella caerulea (Linnaeus, 1758).</title>
        <authorList>
            <person name="Anh-Thu Weber A."/>
            <person name="Halstead-Nussloch G."/>
        </authorList>
    </citation>
    <scope>NUCLEOTIDE SEQUENCE [LARGE SCALE GENOMIC DNA]</scope>
    <source>
        <strain evidence="2">AATW-2023a</strain>
        <tissue evidence="2">Whole specimen</tissue>
    </source>
</reference>
<feature type="region of interest" description="Disordered" evidence="1">
    <location>
        <begin position="573"/>
        <end position="593"/>
    </location>
</feature>
<feature type="compositionally biased region" description="Basic and acidic residues" evidence="1">
    <location>
        <begin position="1158"/>
        <end position="1169"/>
    </location>
</feature>
<feature type="compositionally biased region" description="Polar residues" evidence="1">
    <location>
        <begin position="1177"/>
        <end position="1192"/>
    </location>
</feature>
<sequence length="1224" mass="142382">MDDDEYEGTAGSDVDDLLDIECDMDDDEGMGLDVSLLMSDDDDEIVETLINLEDTPIEVDKPDSKVIVSEKPLTVPKSEDKKKSEIKVDDKKKYEANVDDIKKPEAKVEDKKKPEAKVDDKNKPEEKVEVNKKPEAQKDDKKIPDVKSNDKQKLEPMAKTDNKQGDKLKADDKQKPEPNQKPEPKVEDKKVDNIKTPEPKGDDKKKSEPKGDDKKKPEPKVNDKKKPELKVNEKKKPEPNSDDKKKTETKTLEKKNDVNQKSDPKKETAKKTSVTETSKIDPKEAVVISDEDNVSDVGSVDTIEADVDDFPEEWMVIDEMEDDEPSKSKRNDTSKTTGSHRSESSRNKSRHKSRSRSRSRNRTRDDRDGRRSRTSEKDRSSQKDKEGKDIKASKHKTPEKDRCKELEKKADAKKSDSASKSEDSNSKKKDDTKSNTNKVTQEAVKTPVPAKPVDPFKNMRDTIEKFDKNWRWNLKISPIEINDLKSESLRQIIALANDSVMVFNMQNDKKRKYGFLDLCVSSAGDIRTAIDKLCQLKLESNFIHVSISHKLFEENAGTESALLKLDMKEGKYITSQPPKGTEKQRKINISNGPKGMSKIMLDAVFSKIAKIEISENTQNDTSSATVLCANPESVGAVLRFYQSVVIGGRRLQLRSEVTPPPKPKDSPKEERRSPAITNKSQNNQSNKKSNQNDRNSRQNDNRRRSGNNDRRGSASRNNDGLLGPIPGTADAAFSTAMGTGRGFENIDMEQRHRSILAREEAERRQESMKRLGLNIGVESFMERPSLLTAHEMLAQETERMQMELTQQQRAADIFDSNYRADLLRQEEIQRLQRDIELKQQAELLERQERQRQQDELLLRLQQEQQLKEQRMEQERLEREKQERLELERKERERLERERIERERIERERLERERLEKERHEKERKERQQRQERERLERERKEREHQEELKRQEEMRRKEREAKMRQEQQQRDRFQDMNRRQDMVRQSNNQWQHNLHLQNEQEQFEKEIGMGNRQDFGRSKSNLFEYERPVVEEKKNLHQKIREQWERQVAEASNKGNSVSSNTQQHDMRRNDLNVSSWNRGDNNGNSKPGYGADWNSPSHTAGNQSGFGNNWSSQKTPGLLGAAPDQTNLSPYTSAVREYDHQPVKRSNPWGEETPNYGEKRLRDHEDRYGAIPRDSPNFNYRQGSQDQWRQANTREPERNLNQSWGADPYDRHRHGQQQYNPSW</sequence>
<dbReference type="EMBL" id="JAZGQO010000014">
    <property type="protein sequence ID" value="KAK6170358.1"/>
    <property type="molecule type" value="Genomic_DNA"/>
</dbReference>
<dbReference type="AlphaFoldDB" id="A0AAN8J819"/>
<gene>
    <name evidence="2" type="ORF">SNE40_018770</name>
</gene>
<feature type="compositionally biased region" description="Polar residues" evidence="1">
    <location>
        <begin position="1053"/>
        <end position="1064"/>
    </location>
</feature>
<comment type="caution">
    <text evidence="2">The sequence shown here is derived from an EMBL/GenBank/DDBJ whole genome shotgun (WGS) entry which is preliminary data.</text>
</comment>
<dbReference type="Proteomes" id="UP001347796">
    <property type="component" value="Unassembled WGS sequence"/>
</dbReference>
<feature type="compositionally biased region" description="Basic and acidic residues" evidence="1">
    <location>
        <begin position="915"/>
        <end position="982"/>
    </location>
</feature>
<feature type="region of interest" description="Disordered" evidence="1">
    <location>
        <begin position="915"/>
        <end position="991"/>
    </location>
</feature>
<feature type="compositionally biased region" description="Basic and acidic residues" evidence="1">
    <location>
        <begin position="662"/>
        <end position="673"/>
    </location>
</feature>
<feature type="region of interest" description="Disordered" evidence="1">
    <location>
        <begin position="652"/>
        <end position="732"/>
    </location>
</feature>
<feature type="region of interest" description="Disordered" evidence="1">
    <location>
        <begin position="1048"/>
        <end position="1224"/>
    </location>
</feature>
<feature type="compositionally biased region" description="Basic and acidic residues" evidence="1">
    <location>
        <begin position="77"/>
        <end position="270"/>
    </location>
</feature>
<name>A0AAN8J819_PATCE</name>
<feature type="compositionally biased region" description="Acidic residues" evidence="1">
    <location>
        <begin position="303"/>
        <end position="324"/>
    </location>
</feature>
<evidence type="ECO:0000256" key="1">
    <source>
        <dbReference type="SAM" id="MobiDB-lite"/>
    </source>
</evidence>
<feature type="compositionally biased region" description="Basic residues" evidence="1">
    <location>
        <begin position="347"/>
        <end position="361"/>
    </location>
</feature>
<feature type="compositionally biased region" description="Polar residues" evidence="1">
    <location>
        <begin position="1095"/>
        <end position="1116"/>
    </location>
</feature>